<feature type="compositionally biased region" description="Polar residues" evidence="2">
    <location>
        <begin position="33"/>
        <end position="47"/>
    </location>
</feature>
<dbReference type="Gene3D" id="1.20.58.70">
    <property type="match status" value="1"/>
</dbReference>
<keyword evidence="1" id="KW-0813">Transport</keyword>
<dbReference type="GO" id="GO:0016192">
    <property type="term" value="P:vesicle-mediated transport"/>
    <property type="evidence" value="ECO:0007669"/>
    <property type="project" value="InterPro"/>
</dbReference>
<name>A0A7J0EBH2_9ERIC</name>
<dbReference type="AlphaFoldDB" id="A0A7J0EBH2"/>
<evidence type="ECO:0000313" key="4">
    <source>
        <dbReference type="EMBL" id="GFY83516.1"/>
    </source>
</evidence>
<dbReference type="InterPro" id="IPR021538">
    <property type="entry name" value="Syntaxin-5_N"/>
</dbReference>
<dbReference type="InterPro" id="IPR010989">
    <property type="entry name" value="SNARE"/>
</dbReference>
<comment type="caution">
    <text evidence="4">The sequence shown here is derived from an EMBL/GenBank/DDBJ whole genome shotgun (WGS) entry which is preliminary data.</text>
</comment>
<organism evidence="4 5">
    <name type="scientific">Actinidia rufa</name>
    <dbReference type="NCBI Taxonomy" id="165716"/>
    <lineage>
        <taxon>Eukaryota</taxon>
        <taxon>Viridiplantae</taxon>
        <taxon>Streptophyta</taxon>
        <taxon>Embryophyta</taxon>
        <taxon>Tracheophyta</taxon>
        <taxon>Spermatophyta</taxon>
        <taxon>Magnoliopsida</taxon>
        <taxon>eudicotyledons</taxon>
        <taxon>Gunneridae</taxon>
        <taxon>Pentapetalae</taxon>
        <taxon>asterids</taxon>
        <taxon>Ericales</taxon>
        <taxon>Actinidiaceae</taxon>
        <taxon>Actinidia</taxon>
    </lineage>
</organism>
<evidence type="ECO:0000259" key="3">
    <source>
        <dbReference type="Pfam" id="PF11416"/>
    </source>
</evidence>
<dbReference type="OrthoDB" id="421009at2759"/>
<dbReference type="GO" id="GO:0016020">
    <property type="term" value="C:membrane"/>
    <property type="evidence" value="ECO:0007669"/>
    <property type="project" value="InterPro"/>
</dbReference>
<evidence type="ECO:0000256" key="2">
    <source>
        <dbReference type="SAM" id="MobiDB-lite"/>
    </source>
</evidence>
<sequence>MASAAVSAYRDRTSEFRSLSETLKKIGGAALSNEPQSGPSPPVTSYRSEFNKKASRIGLGVHETSLKIARLAKLAKRSSIFDDPIKEIQELTTLIKDDITALNMAVSDLQTLQNLEVADGNYSEDRVVHSTTVCDDLKNKLMGTTKQFQEVLTTRTENIKAHENRKQIFSTNLAREKPLEASCKDCN</sequence>
<accession>A0A7J0EBH2</accession>
<evidence type="ECO:0000256" key="1">
    <source>
        <dbReference type="ARBA" id="ARBA00022927"/>
    </source>
</evidence>
<feature type="domain" description="Syntaxin-5 N-terminal Sly1p-binding" evidence="3">
    <location>
        <begin position="10"/>
        <end position="25"/>
    </location>
</feature>
<proteinExistence type="predicted"/>
<protein>
    <submittedName>
        <fullName evidence="4">Syntaxin of plants 31</fullName>
    </submittedName>
</protein>
<keyword evidence="1" id="KW-0653">Protein transport</keyword>
<gene>
    <name evidence="4" type="ORF">Acr_03g0002900</name>
</gene>
<dbReference type="Pfam" id="PF11416">
    <property type="entry name" value="Syntaxin-5_N"/>
    <property type="match status" value="1"/>
</dbReference>
<reference evidence="4 5" key="1">
    <citation type="submission" date="2019-07" db="EMBL/GenBank/DDBJ databases">
        <title>De Novo Assembly of kiwifruit Actinidia rufa.</title>
        <authorList>
            <person name="Sugita-Konishi S."/>
            <person name="Sato K."/>
            <person name="Mori E."/>
            <person name="Abe Y."/>
            <person name="Kisaki G."/>
            <person name="Hamano K."/>
            <person name="Suezawa K."/>
            <person name="Otani M."/>
            <person name="Fukuda T."/>
            <person name="Manabe T."/>
            <person name="Gomi K."/>
            <person name="Tabuchi M."/>
            <person name="Akimitsu K."/>
            <person name="Kataoka I."/>
        </authorList>
    </citation>
    <scope>NUCLEOTIDE SEQUENCE [LARGE SCALE GENOMIC DNA]</scope>
    <source>
        <strain evidence="5">cv. Fuchu</strain>
    </source>
</reference>
<feature type="region of interest" description="Disordered" evidence="2">
    <location>
        <begin position="27"/>
        <end position="47"/>
    </location>
</feature>
<keyword evidence="5" id="KW-1185">Reference proteome</keyword>
<dbReference type="GO" id="GO:0015031">
    <property type="term" value="P:protein transport"/>
    <property type="evidence" value="ECO:0007669"/>
    <property type="project" value="UniProtKB-KW"/>
</dbReference>
<dbReference type="SUPFAM" id="SSF47661">
    <property type="entry name" value="t-snare proteins"/>
    <property type="match status" value="1"/>
</dbReference>
<dbReference type="Proteomes" id="UP000585474">
    <property type="component" value="Unassembled WGS sequence"/>
</dbReference>
<dbReference type="EMBL" id="BJWL01000003">
    <property type="protein sequence ID" value="GFY83516.1"/>
    <property type="molecule type" value="Genomic_DNA"/>
</dbReference>
<evidence type="ECO:0000313" key="5">
    <source>
        <dbReference type="Proteomes" id="UP000585474"/>
    </source>
</evidence>